<gene>
    <name evidence="2" type="ORF">MPH_07935</name>
</gene>
<dbReference type="VEuPathDB" id="FungiDB:MPH_07935"/>
<evidence type="ECO:0000256" key="1">
    <source>
        <dbReference type="SAM" id="MobiDB-lite"/>
    </source>
</evidence>
<accession>K2SDF3</accession>
<feature type="compositionally biased region" description="Low complexity" evidence="1">
    <location>
        <begin position="443"/>
        <end position="456"/>
    </location>
</feature>
<comment type="caution">
    <text evidence="2">The sequence shown here is derived from an EMBL/GenBank/DDBJ whole genome shotgun (WGS) entry which is preliminary data.</text>
</comment>
<proteinExistence type="predicted"/>
<dbReference type="Proteomes" id="UP000007129">
    <property type="component" value="Unassembled WGS sequence"/>
</dbReference>
<dbReference type="AlphaFoldDB" id="K2SDF3"/>
<sequence>MEFSQTCEWISTRSTTPEDGVFSTPGSSFFGRPLVSSPRIDSTPPTSEFVGSGHETPVLPQRSPQLKSLHTPWGIGLGTQDIKLESSPPPPPPSSQLPAAYDFSPTPTPKSKRGTPNAVRGPPCCQTNFNLAKRTIESAINELTIASSPFPGQSRPDDAATPYDRWATIVRNALVDANMWKFVDSSHSAHSSTLFYRNADLRTVELIRWAYTTKLPTCDPPTLNDTLHMPASELWDTIRARHTCVLPASSSPPFSTASSTPCSLPPISSAPSPPSDRYPDDASKSWALMQRLAVTTMRSMGPDCRVVLFANQLQTIAHRMQKFGFLVPEYQLKMQFLKNLEPEFEGKVRELEAEHGLRLWNDEGVGFVELREWVEESYAGLPRGPRKIVEVKDSETEEDYETEEDQDEESEEASSTREILQVERTPEENSEADSSDEEAGQLPTTSPSSSMKPPSSRDTYRTTRSFSALKRK</sequence>
<organism evidence="2 3">
    <name type="scientific">Macrophomina phaseolina (strain MS6)</name>
    <name type="common">Charcoal rot fungus</name>
    <dbReference type="NCBI Taxonomy" id="1126212"/>
    <lineage>
        <taxon>Eukaryota</taxon>
        <taxon>Fungi</taxon>
        <taxon>Dikarya</taxon>
        <taxon>Ascomycota</taxon>
        <taxon>Pezizomycotina</taxon>
        <taxon>Dothideomycetes</taxon>
        <taxon>Dothideomycetes incertae sedis</taxon>
        <taxon>Botryosphaeriales</taxon>
        <taxon>Botryosphaeriaceae</taxon>
        <taxon>Macrophomina</taxon>
    </lineage>
</organism>
<feature type="region of interest" description="Disordered" evidence="1">
    <location>
        <begin position="392"/>
        <end position="472"/>
    </location>
</feature>
<feature type="region of interest" description="Disordered" evidence="1">
    <location>
        <begin position="1"/>
        <end position="124"/>
    </location>
</feature>
<feature type="compositionally biased region" description="Acidic residues" evidence="1">
    <location>
        <begin position="428"/>
        <end position="439"/>
    </location>
</feature>
<protein>
    <submittedName>
        <fullName evidence="2">Uncharacterized protein</fullName>
    </submittedName>
</protein>
<evidence type="ECO:0000313" key="3">
    <source>
        <dbReference type="Proteomes" id="UP000007129"/>
    </source>
</evidence>
<feature type="compositionally biased region" description="Acidic residues" evidence="1">
    <location>
        <begin position="395"/>
        <end position="412"/>
    </location>
</feature>
<name>K2SDF3_MACPH</name>
<reference evidence="2 3" key="1">
    <citation type="journal article" date="2012" name="BMC Genomics">
        <title>Tools to kill: Genome of one of the most destructive plant pathogenic fungi Macrophomina phaseolina.</title>
        <authorList>
            <person name="Islam M.S."/>
            <person name="Haque M.S."/>
            <person name="Islam M.M."/>
            <person name="Emdad E.M."/>
            <person name="Halim A."/>
            <person name="Hossen Q.M.M."/>
            <person name="Hossain M.Z."/>
            <person name="Ahmed B."/>
            <person name="Rahim S."/>
            <person name="Rahman M.S."/>
            <person name="Alam M.M."/>
            <person name="Hou S."/>
            <person name="Wan X."/>
            <person name="Saito J.A."/>
            <person name="Alam M."/>
        </authorList>
    </citation>
    <scope>NUCLEOTIDE SEQUENCE [LARGE SCALE GENOMIC DNA]</scope>
    <source>
        <strain evidence="2 3">MS6</strain>
    </source>
</reference>
<evidence type="ECO:0000313" key="2">
    <source>
        <dbReference type="EMBL" id="EKG14895.1"/>
    </source>
</evidence>
<feature type="compositionally biased region" description="Low complexity" evidence="1">
    <location>
        <begin position="256"/>
        <end position="270"/>
    </location>
</feature>
<dbReference type="OrthoDB" id="3944649at2759"/>
<feature type="compositionally biased region" description="Polar residues" evidence="1">
    <location>
        <begin position="1"/>
        <end position="17"/>
    </location>
</feature>
<dbReference type="EMBL" id="AHHD01000335">
    <property type="protein sequence ID" value="EKG14895.1"/>
    <property type="molecule type" value="Genomic_DNA"/>
</dbReference>
<dbReference type="HOGENOM" id="CLU_578792_0_0_1"/>
<dbReference type="InParanoid" id="K2SDF3"/>
<feature type="region of interest" description="Disordered" evidence="1">
    <location>
        <begin position="256"/>
        <end position="280"/>
    </location>
</feature>